<comment type="caution">
    <text evidence="3">The sequence shown here is derived from an EMBL/GenBank/DDBJ whole genome shotgun (WGS) entry which is preliminary data.</text>
</comment>
<feature type="region of interest" description="Disordered" evidence="1">
    <location>
        <begin position="500"/>
        <end position="560"/>
    </location>
</feature>
<name>A0A8S0XPR5_CYCAE</name>
<protein>
    <recommendedName>
        <fullName evidence="2">Integrase zinc-binding domain-containing protein</fullName>
    </recommendedName>
</protein>
<dbReference type="Gene3D" id="1.10.340.70">
    <property type="match status" value="1"/>
</dbReference>
<feature type="region of interest" description="Disordered" evidence="1">
    <location>
        <begin position="572"/>
        <end position="594"/>
    </location>
</feature>
<sequence>MSPARPGSRRNSSSGFKPYTRGVTPIMVPSTPDGIQDMKPTGHNERPGFPTYAQYKQVENTYIQSLTPRRQGKALISQALFDRIWDVLHQPDAPGETAQFRFWARKMFTLSKTHRVTLGGTDNSDDAPQEVLLHDNLLVAIQEQLYDLLCYCHGSTGHGGRDKTCALIRKHYTWVPKDLVSNFIKACPTCIMKKCGNIDSAALASQMAEPRAEEANLSPFRDFFPSYGPETTAPSPTPSSPAPGIPWPTMGGPRDHPMSPLLDNDPLEAAYREAILRARGMKPTLAGVGSPNYRGLQSVPMTREVSLYKGLPNGWQYRYNDYATAHAEFMKMKDLSVVEDSHLPLAQRPRVPSILPLFGPDHFSDAGFGNNSDLGESSNLMPSLEPISGSEHQQSDCEVSMQYMLMSQQQQQVKGEIFLHQIDPLLMQLSTSAGSHDKSDGPHPQMAEDLFSGNLAASASLPSSSSIKRAAAPPRLNLDFPSEKTLQALLAYREKAGDTPDSPLMAWQPGNPSPTSSESSCSSQLSAFPTSATTNPTPTSSALPTPVDECDQGANSDERSGFMANVVKGKNKVEPEVEPTEAELSESIQVACGI</sequence>
<evidence type="ECO:0000313" key="4">
    <source>
        <dbReference type="Proteomes" id="UP000467700"/>
    </source>
</evidence>
<feature type="compositionally biased region" description="Pro residues" evidence="1">
    <location>
        <begin position="235"/>
        <end position="246"/>
    </location>
</feature>
<dbReference type="EMBL" id="CACVBS010000035">
    <property type="protein sequence ID" value="CAA7262167.1"/>
    <property type="molecule type" value="Genomic_DNA"/>
</dbReference>
<proteinExistence type="predicted"/>
<feature type="region of interest" description="Disordered" evidence="1">
    <location>
        <begin position="1"/>
        <end position="31"/>
    </location>
</feature>
<dbReference type="Pfam" id="PF17921">
    <property type="entry name" value="Integrase_H2C2"/>
    <property type="match status" value="1"/>
</dbReference>
<feature type="region of interest" description="Disordered" evidence="1">
    <location>
        <begin position="227"/>
        <end position="254"/>
    </location>
</feature>
<dbReference type="Proteomes" id="UP000467700">
    <property type="component" value="Unassembled WGS sequence"/>
</dbReference>
<organism evidence="3 4">
    <name type="scientific">Cyclocybe aegerita</name>
    <name type="common">Black poplar mushroom</name>
    <name type="synonym">Agrocybe aegerita</name>
    <dbReference type="NCBI Taxonomy" id="1973307"/>
    <lineage>
        <taxon>Eukaryota</taxon>
        <taxon>Fungi</taxon>
        <taxon>Dikarya</taxon>
        <taxon>Basidiomycota</taxon>
        <taxon>Agaricomycotina</taxon>
        <taxon>Agaricomycetes</taxon>
        <taxon>Agaricomycetidae</taxon>
        <taxon>Agaricales</taxon>
        <taxon>Agaricineae</taxon>
        <taxon>Bolbitiaceae</taxon>
        <taxon>Cyclocybe</taxon>
    </lineage>
</organism>
<keyword evidence="4" id="KW-1185">Reference proteome</keyword>
<dbReference type="AlphaFoldDB" id="A0A8S0XPR5"/>
<accession>A0A8S0XPR5</accession>
<reference evidence="3 4" key="1">
    <citation type="submission" date="2020-01" db="EMBL/GenBank/DDBJ databases">
        <authorList>
            <person name="Gupta K D."/>
        </authorList>
    </citation>
    <scope>NUCLEOTIDE SEQUENCE [LARGE SCALE GENOMIC DNA]</scope>
</reference>
<evidence type="ECO:0000259" key="2">
    <source>
        <dbReference type="Pfam" id="PF17921"/>
    </source>
</evidence>
<evidence type="ECO:0000313" key="3">
    <source>
        <dbReference type="EMBL" id="CAA7262167.1"/>
    </source>
</evidence>
<dbReference type="InterPro" id="IPR041588">
    <property type="entry name" value="Integrase_H2C2"/>
</dbReference>
<feature type="domain" description="Integrase zinc-binding" evidence="2">
    <location>
        <begin position="147"/>
        <end position="194"/>
    </location>
</feature>
<feature type="compositionally biased region" description="Low complexity" evidence="1">
    <location>
        <begin position="513"/>
        <end position="546"/>
    </location>
</feature>
<dbReference type="OrthoDB" id="2499658at2759"/>
<gene>
    <name evidence="3" type="ORF">AAE3_LOCUS4440</name>
</gene>
<evidence type="ECO:0000256" key="1">
    <source>
        <dbReference type="SAM" id="MobiDB-lite"/>
    </source>
</evidence>